<dbReference type="AlphaFoldDB" id="A0A9Q5HQ97"/>
<dbReference type="OrthoDB" id="2657661at2759"/>
<feature type="transmembrane region" description="Helical" evidence="2">
    <location>
        <begin position="621"/>
        <end position="638"/>
    </location>
</feature>
<name>A0A9Q5HQ97_SANBA</name>
<gene>
    <name evidence="3" type="ORF">A7U60_g8682</name>
</gene>
<proteinExistence type="predicted"/>
<keyword evidence="4" id="KW-1185">Reference proteome</keyword>
<evidence type="ECO:0000256" key="2">
    <source>
        <dbReference type="SAM" id="Phobius"/>
    </source>
</evidence>
<comment type="caution">
    <text evidence="3">The sequence shown here is derived from an EMBL/GenBank/DDBJ whole genome shotgun (WGS) entry which is preliminary data.</text>
</comment>
<keyword evidence="2" id="KW-0472">Membrane</keyword>
<keyword evidence="2" id="KW-0812">Transmembrane</keyword>
<organism evidence="3 4">
    <name type="scientific">Sanghuangporus baumii</name>
    <name type="common">Phellinus baumii</name>
    <dbReference type="NCBI Taxonomy" id="108892"/>
    <lineage>
        <taxon>Eukaryota</taxon>
        <taxon>Fungi</taxon>
        <taxon>Dikarya</taxon>
        <taxon>Basidiomycota</taxon>
        <taxon>Agaricomycotina</taxon>
        <taxon>Agaricomycetes</taxon>
        <taxon>Hymenochaetales</taxon>
        <taxon>Hymenochaetaceae</taxon>
        <taxon>Sanghuangporus</taxon>
    </lineage>
</organism>
<keyword evidence="2" id="KW-1133">Transmembrane helix</keyword>
<reference evidence="3" key="1">
    <citation type="submission" date="2016-06" db="EMBL/GenBank/DDBJ databases">
        <title>Draft Genome sequence of the fungus Inonotus baumii.</title>
        <authorList>
            <person name="Zhu H."/>
            <person name="Lin W."/>
        </authorList>
    </citation>
    <scope>NUCLEOTIDE SEQUENCE</scope>
    <source>
        <strain evidence="3">821</strain>
    </source>
</reference>
<sequence length="791" mass="89908">MDQRLLLILFRNLLDLCRRWGRRSLHWLLRIISALSPRLLNGSRFIAQAGDKERYESKQPLDSTTFNEVQQDGHSNAPERPVVFMACSTTPRKPPPARSYTRHTSLESYHMGPTCTSPTSTLRELPGSISPSPMSPRNPTFCLSDEDGNTTCELPAPPGTTVAEPANIIALPEKPFKSFLPSMTSRYDRNITIPNYVGPWVFEPLETLTVYDELDVPYWRHYIQPEGQPYFLRVSGRFHYLTEENLDNHSTLSEAEHFINTFERRVENYKSLPTNVEVMFELHKDYWSYYMVDLDHRRLFWIDECIIDDSVLPGKFGVEYREHFRYVFEFEYWQHIDYFPNHRPLQNGLLDELLGILLQQHIDVETSLSSTSGFNGNELKSAIGSVKKLRSLQTSENALPYVVQASARMMAVLANERFFNFFGFNGARLSPYQSVRGQNGKKRRSPLIALFSPALFYAPEVHLVALEKVWVDNVIKVRHWKDFQGKIERDWEQFILYATVLVNANVAFLAIPSIVSDDLGPGLLTSPAGVVSQISIIASLASIIIGLLLVRQMRIGTKDSGEDYLAFVESRTHPQLGLETLAILYSLPYALLIWGMATFLASIAVACFYSMDGDITLTERIIYGIVWAFVLIFILWTIQTGWEKKRRRSSSLPSSPAPDNDSETESTVHSDTASGPELTRRKASKNLGPNLHGSISEADEIELDAIDSDARSVRSQRSMRSVRSRLTASSTLASSIGHPWRLRNARNRSERAEGPKRSGFLSLSWPWWVRSAPMAERDRGGLPKFETRPTV</sequence>
<evidence type="ECO:0000313" key="4">
    <source>
        <dbReference type="Proteomes" id="UP000757232"/>
    </source>
</evidence>
<feature type="transmembrane region" description="Helical" evidence="2">
    <location>
        <begin position="494"/>
        <end position="515"/>
    </location>
</feature>
<evidence type="ECO:0000256" key="1">
    <source>
        <dbReference type="SAM" id="MobiDB-lite"/>
    </source>
</evidence>
<feature type="compositionally biased region" description="Polar residues" evidence="1">
    <location>
        <begin position="60"/>
        <end position="74"/>
    </location>
</feature>
<feature type="transmembrane region" description="Helical" evidence="2">
    <location>
        <begin position="527"/>
        <end position="550"/>
    </location>
</feature>
<accession>A0A9Q5HQ97</accession>
<feature type="region of interest" description="Disordered" evidence="1">
    <location>
        <begin position="51"/>
        <end position="151"/>
    </location>
</feature>
<protein>
    <submittedName>
        <fullName evidence="3">Uncharacterized protein</fullName>
    </submittedName>
</protein>
<feature type="transmembrane region" description="Helical" evidence="2">
    <location>
        <begin position="589"/>
        <end position="609"/>
    </location>
</feature>
<feature type="region of interest" description="Disordered" evidence="1">
    <location>
        <begin position="647"/>
        <end position="693"/>
    </location>
</feature>
<dbReference type="EMBL" id="LNZH02000216">
    <property type="protein sequence ID" value="OCB84011.1"/>
    <property type="molecule type" value="Genomic_DNA"/>
</dbReference>
<evidence type="ECO:0000313" key="3">
    <source>
        <dbReference type="EMBL" id="OCB84011.1"/>
    </source>
</evidence>
<dbReference type="Proteomes" id="UP000757232">
    <property type="component" value="Unassembled WGS sequence"/>
</dbReference>
<feature type="compositionally biased region" description="Polar residues" evidence="1">
    <location>
        <begin position="129"/>
        <end position="138"/>
    </location>
</feature>